<comment type="similarity">
    <text evidence="1">Belongs to the DNA polymerase type-B family.</text>
</comment>
<evidence type="ECO:0000259" key="9">
    <source>
        <dbReference type="Pfam" id="PF03175"/>
    </source>
</evidence>
<dbReference type="GO" id="GO:0000166">
    <property type="term" value="F:nucleotide binding"/>
    <property type="evidence" value="ECO:0007669"/>
    <property type="project" value="InterPro"/>
</dbReference>
<keyword evidence="3" id="KW-0808">Transferase</keyword>
<dbReference type="GO" id="GO:0003677">
    <property type="term" value="F:DNA binding"/>
    <property type="evidence" value="ECO:0007669"/>
    <property type="project" value="UniProtKB-KW"/>
</dbReference>
<dbReference type="GO" id="GO:0003887">
    <property type="term" value="F:DNA-directed DNA polymerase activity"/>
    <property type="evidence" value="ECO:0007669"/>
    <property type="project" value="UniProtKB-KW"/>
</dbReference>
<sequence length="138" mass="15754">SHYVDKFYQLRQRFKSGGRSDYDEICKLLLNSLYGKFGQKAEVWEKIGEASGEPDRIETCYLSGRNSPSSIRYLLGEIFECVGIEESFNSFPAIASHVTAYGRMYLYELMKQAGRENVFYCDTDSLIVNEAGRSKLSN</sequence>
<accession>X1VVB7</accession>
<feature type="domain" description="DNA-directed DNA polymerase family B mitochondria/virus" evidence="9">
    <location>
        <begin position="2"/>
        <end position="42"/>
    </location>
</feature>
<name>X1VVB7_9ZZZZ</name>
<reference evidence="10" key="1">
    <citation type="journal article" date="2014" name="Front. Microbiol.">
        <title>High frequency of phylogenetically diverse reductive dehalogenase-homologous genes in deep subseafloor sedimentary metagenomes.</title>
        <authorList>
            <person name="Kawai M."/>
            <person name="Futagami T."/>
            <person name="Toyoda A."/>
            <person name="Takaki Y."/>
            <person name="Nishi S."/>
            <person name="Hori S."/>
            <person name="Arai W."/>
            <person name="Tsubouchi T."/>
            <person name="Morono Y."/>
            <person name="Uchiyama I."/>
            <person name="Ito T."/>
            <person name="Fujiyama A."/>
            <person name="Inagaki F."/>
            <person name="Takami H."/>
        </authorList>
    </citation>
    <scope>NUCLEOTIDE SEQUENCE</scope>
    <source>
        <strain evidence="10">Expedition CK06-06</strain>
    </source>
</reference>
<keyword evidence="7" id="KW-0238">DNA-binding</keyword>
<dbReference type="AlphaFoldDB" id="X1VVB7"/>
<evidence type="ECO:0000256" key="4">
    <source>
        <dbReference type="ARBA" id="ARBA00022695"/>
    </source>
</evidence>
<evidence type="ECO:0000256" key="7">
    <source>
        <dbReference type="ARBA" id="ARBA00023125"/>
    </source>
</evidence>
<feature type="non-terminal residue" evidence="10">
    <location>
        <position position="1"/>
    </location>
</feature>
<keyword evidence="4" id="KW-0548">Nucleotidyltransferase</keyword>
<protein>
    <recommendedName>
        <fullName evidence="2">DNA-directed DNA polymerase</fullName>
        <ecNumber evidence="2">2.7.7.7</ecNumber>
    </recommendedName>
</protein>
<dbReference type="EC" id="2.7.7.7" evidence="2"/>
<dbReference type="InterPro" id="IPR023211">
    <property type="entry name" value="DNA_pol_palm_dom_sf"/>
</dbReference>
<evidence type="ECO:0000313" key="10">
    <source>
        <dbReference type="EMBL" id="GAJ21876.1"/>
    </source>
</evidence>
<keyword evidence="6" id="KW-0239">DNA-directed DNA polymerase</keyword>
<evidence type="ECO:0000256" key="5">
    <source>
        <dbReference type="ARBA" id="ARBA00022705"/>
    </source>
</evidence>
<dbReference type="SUPFAM" id="SSF56672">
    <property type="entry name" value="DNA/RNA polymerases"/>
    <property type="match status" value="1"/>
</dbReference>
<organism evidence="10">
    <name type="scientific">marine sediment metagenome</name>
    <dbReference type="NCBI Taxonomy" id="412755"/>
    <lineage>
        <taxon>unclassified sequences</taxon>
        <taxon>metagenomes</taxon>
        <taxon>ecological metagenomes</taxon>
    </lineage>
</organism>
<dbReference type="Gene3D" id="3.90.1600.10">
    <property type="entry name" value="Palm domain of DNA polymerase"/>
    <property type="match status" value="1"/>
</dbReference>
<dbReference type="InterPro" id="IPR043502">
    <property type="entry name" value="DNA/RNA_pol_sf"/>
</dbReference>
<gene>
    <name evidence="10" type="ORF">S12H4_60307</name>
</gene>
<keyword evidence="5" id="KW-0235">DNA replication</keyword>
<dbReference type="GO" id="GO:0006260">
    <property type="term" value="P:DNA replication"/>
    <property type="evidence" value="ECO:0007669"/>
    <property type="project" value="UniProtKB-KW"/>
</dbReference>
<feature type="non-terminal residue" evidence="10">
    <location>
        <position position="138"/>
    </location>
</feature>
<evidence type="ECO:0000256" key="2">
    <source>
        <dbReference type="ARBA" id="ARBA00012417"/>
    </source>
</evidence>
<dbReference type="InterPro" id="IPR004868">
    <property type="entry name" value="DNA-dir_DNA_pol_B_mt/vir"/>
</dbReference>
<evidence type="ECO:0000256" key="6">
    <source>
        <dbReference type="ARBA" id="ARBA00022932"/>
    </source>
</evidence>
<comment type="catalytic activity">
    <reaction evidence="8">
        <text>DNA(n) + a 2'-deoxyribonucleoside 5'-triphosphate = DNA(n+1) + diphosphate</text>
        <dbReference type="Rhea" id="RHEA:22508"/>
        <dbReference type="Rhea" id="RHEA-COMP:17339"/>
        <dbReference type="Rhea" id="RHEA-COMP:17340"/>
        <dbReference type="ChEBI" id="CHEBI:33019"/>
        <dbReference type="ChEBI" id="CHEBI:61560"/>
        <dbReference type="ChEBI" id="CHEBI:173112"/>
        <dbReference type="EC" id="2.7.7.7"/>
    </reaction>
</comment>
<proteinExistence type="inferred from homology"/>
<evidence type="ECO:0000256" key="8">
    <source>
        <dbReference type="ARBA" id="ARBA00049244"/>
    </source>
</evidence>
<dbReference type="EMBL" id="BARW01039658">
    <property type="protein sequence ID" value="GAJ21876.1"/>
    <property type="molecule type" value="Genomic_DNA"/>
</dbReference>
<dbReference type="Gene3D" id="1.10.287.690">
    <property type="entry name" value="Helix hairpin bin"/>
    <property type="match status" value="1"/>
</dbReference>
<comment type="caution">
    <text evidence="10">The sequence shown here is derived from an EMBL/GenBank/DDBJ whole genome shotgun (WGS) entry which is preliminary data.</text>
</comment>
<dbReference type="Pfam" id="PF03175">
    <property type="entry name" value="DNA_pol_B_2"/>
    <property type="match status" value="1"/>
</dbReference>
<evidence type="ECO:0000256" key="1">
    <source>
        <dbReference type="ARBA" id="ARBA00005755"/>
    </source>
</evidence>
<evidence type="ECO:0000256" key="3">
    <source>
        <dbReference type="ARBA" id="ARBA00022679"/>
    </source>
</evidence>